<evidence type="ECO:0000313" key="1">
    <source>
        <dbReference type="EMBL" id="KAL2812532.1"/>
    </source>
</evidence>
<accession>A0ABR4HCM4</accession>
<dbReference type="Pfam" id="PF11917">
    <property type="entry name" value="DUF3435"/>
    <property type="match status" value="1"/>
</dbReference>
<dbReference type="Proteomes" id="UP001610334">
    <property type="component" value="Unassembled WGS sequence"/>
</dbReference>
<organism evidence="1 2">
    <name type="scientific">Aspergillus granulosus</name>
    <dbReference type="NCBI Taxonomy" id="176169"/>
    <lineage>
        <taxon>Eukaryota</taxon>
        <taxon>Fungi</taxon>
        <taxon>Dikarya</taxon>
        <taxon>Ascomycota</taxon>
        <taxon>Pezizomycotina</taxon>
        <taxon>Eurotiomycetes</taxon>
        <taxon>Eurotiomycetidae</taxon>
        <taxon>Eurotiales</taxon>
        <taxon>Aspergillaceae</taxon>
        <taxon>Aspergillus</taxon>
        <taxon>Aspergillus subgen. Nidulantes</taxon>
    </lineage>
</organism>
<keyword evidence="2" id="KW-1185">Reference proteome</keyword>
<dbReference type="PANTHER" id="PTHR37535">
    <property type="entry name" value="FLUG DOMAIN PROTEIN"/>
    <property type="match status" value="1"/>
</dbReference>
<evidence type="ECO:0000313" key="2">
    <source>
        <dbReference type="Proteomes" id="UP001610334"/>
    </source>
</evidence>
<name>A0ABR4HCM4_9EURO</name>
<comment type="caution">
    <text evidence="1">The sequence shown here is derived from an EMBL/GenBank/DDBJ whole genome shotgun (WGS) entry which is preliminary data.</text>
</comment>
<reference evidence="1 2" key="1">
    <citation type="submission" date="2024-07" db="EMBL/GenBank/DDBJ databases">
        <title>Section-level genome sequencing and comparative genomics of Aspergillus sections Usti and Cavernicolus.</title>
        <authorList>
            <consortium name="Lawrence Berkeley National Laboratory"/>
            <person name="Nybo J.L."/>
            <person name="Vesth T.C."/>
            <person name="Theobald S."/>
            <person name="Frisvad J.C."/>
            <person name="Larsen T.O."/>
            <person name="Kjaerboelling I."/>
            <person name="Rothschild-Mancinelli K."/>
            <person name="Lyhne E.K."/>
            <person name="Kogle M.E."/>
            <person name="Barry K."/>
            <person name="Clum A."/>
            <person name="Na H."/>
            <person name="Ledsgaard L."/>
            <person name="Lin J."/>
            <person name="Lipzen A."/>
            <person name="Kuo A."/>
            <person name="Riley R."/>
            <person name="Mondo S."/>
            <person name="Labutti K."/>
            <person name="Haridas S."/>
            <person name="Pangalinan J."/>
            <person name="Salamov A.A."/>
            <person name="Simmons B.A."/>
            <person name="Magnuson J.K."/>
            <person name="Chen J."/>
            <person name="Drula E."/>
            <person name="Henrissat B."/>
            <person name="Wiebenga A."/>
            <person name="Lubbers R.J."/>
            <person name="Gomes A.C."/>
            <person name="Makela M.R."/>
            <person name="Stajich J."/>
            <person name="Grigoriev I.V."/>
            <person name="Mortensen U.H."/>
            <person name="De Vries R.P."/>
            <person name="Baker S.E."/>
            <person name="Andersen M.R."/>
        </authorList>
    </citation>
    <scope>NUCLEOTIDE SEQUENCE [LARGE SCALE GENOMIC DNA]</scope>
    <source>
        <strain evidence="1 2">CBS 588.65</strain>
    </source>
</reference>
<proteinExistence type="predicted"/>
<sequence>MVLGTSLSINPGIGRGWPIRNTFPLPEIIYDPLLMLSPHTFLLGILFYDDAFRAPGITSMEDLRCLWVEDGHQQMEVPLKQDKAQHYIFCKVKSVRGKI</sequence>
<dbReference type="PANTHER" id="PTHR37535:SF2">
    <property type="entry name" value="FINGER DOMAIN PROTEIN, PUTATIVE (AFU_ORTHOLOGUE AFUA_6G09300)-RELATED"/>
    <property type="match status" value="1"/>
</dbReference>
<dbReference type="EMBL" id="JBFXLT010000047">
    <property type="protein sequence ID" value="KAL2812532.1"/>
    <property type="molecule type" value="Genomic_DNA"/>
</dbReference>
<dbReference type="InterPro" id="IPR021842">
    <property type="entry name" value="DUF3435"/>
</dbReference>
<gene>
    <name evidence="1" type="ORF">BJX63DRAFT_396567</name>
</gene>
<protein>
    <submittedName>
        <fullName evidence="1">Uncharacterized protein</fullName>
    </submittedName>
</protein>